<name>A0A158GYM1_9BURK</name>
<organism evidence="1 2">
    <name type="scientific">Caballeronia udeis</name>
    <dbReference type="NCBI Taxonomy" id="1232866"/>
    <lineage>
        <taxon>Bacteria</taxon>
        <taxon>Pseudomonadati</taxon>
        <taxon>Pseudomonadota</taxon>
        <taxon>Betaproteobacteria</taxon>
        <taxon>Burkholderiales</taxon>
        <taxon>Burkholderiaceae</taxon>
        <taxon>Caballeronia</taxon>
    </lineage>
</organism>
<evidence type="ECO:0000313" key="2">
    <source>
        <dbReference type="Proteomes" id="UP000054683"/>
    </source>
</evidence>
<protein>
    <submittedName>
        <fullName evidence="1">Uncharacterized protein</fullName>
    </submittedName>
</protein>
<accession>A0A158GYM1</accession>
<proteinExistence type="predicted"/>
<dbReference type="EMBL" id="FCOK02000022">
    <property type="protein sequence ID" value="SAL37215.1"/>
    <property type="molecule type" value="Genomic_DNA"/>
</dbReference>
<evidence type="ECO:0000313" key="1">
    <source>
        <dbReference type="EMBL" id="SAL37215.1"/>
    </source>
</evidence>
<dbReference type="AlphaFoldDB" id="A0A158GYM1"/>
<dbReference type="Proteomes" id="UP000054683">
    <property type="component" value="Unassembled WGS sequence"/>
</dbReference>
<reference evidence="1 2" key="1">
    <citation type="submission" date="2016-01" db="EMBL/GenBank/DDBJ databases">
        <authorList>
            <person name="Oliw E.H."/>
        </authorList>
    </citation>
    <scope>NUCLEOTIDE SEQUENCE [LARGE SCALE GENOMIC DNA]</scope>
    <source>
        <strain evidence="1">LMG 27134</strain>
    </source>
</reference>
<gene>
    <name evidence="1" type="ORF">AWB69_03612</name>
</gene>
<sequence length="70" mass="7757">MATSRPAQPSKPRTNGFVAMRKHGWTKPAGGCAVLWNQEIELLCGADKGVLLRDFICPLAIMCMSRYHPK</sequence>